<protein>
    <submittedName>
        <fullName evidence="2">Alpha/beta fold hydrolase</fullName>
    </submittedName>
</protein>
<evidence type="ECO:0000313" key="2">
    <source>
        <dbReference type="EMBL" id="GAA2070672.1"/>
    </source>
</evidence>
<evidence type="ECO:0000313" key="3">
    <source>
        <dbReference type="Proteomes" id="UP001501480"/>
    </source>
</evidence>
<dbReference type="PANTHER" id="PTHR43798:SF33">
    <property type="entry name" value="HYDROLASE, PUTATIVE (AFU_ORTHOLOGUE AFUA_2G14860)-RELATED"/>
    <property type="match status" value="1"/>
</dbReference>
<accession>A0ABN2VS15</accession>
<dbReference type="InterPro" id="IPR012354">
    <property type="entry name" value="Esterase_lipase"/>
</dbReference>
<dbReference type="Gene3D" id="3.40.50.1820">
    <property type="entry name" value="alpha/beta hydrolase"/>
    <property type="match status" value="1"/>
</dbReference>
<keyword evidence="2" id="KW-0378">Hydrolase</keyword>
<comment type="caution">
    <text evidence="2">The sequence shown here is derived from an EMBL/GenBank/DDBJ whole genome shotgun (WGS) entry which is preliminary data.</text>
</comment>
<evidence type="ECO:0000259" key="1">
    <source>
        <dbReference type="Pfam" id="PF12146"/>
    </source>
</evidence>
<reference evidence="2 3" key="1">
    <citation type="journal article" date="2019" name="Int. J. Syst. Evol. Microbiol.">
        <title>The Global Catalogue of Microorganisms (GCM) 10K type strain sequencing project: providing services to taxonomists for standard genome sequencing and annotation.</title>
        <authorList>
            <consortium name="The Broad Institute Genomics Platform"/>
            <consortium name="The Broad Institute Genome Sequencing Center for Infectious Disease"/>
            <person name="Wu L."/>
            <person name="Ma J."/>
        </authorList>
    </citation>
    <scope>NUCLEOTIDE SEQUENCE [LARGE SCALE GENOMIC DNA]</scope>
    <source>
        <strain evidence="2 3">JCM 15749</strain>
    </source>
</reference>
<keyword evidence="3" id="KW-1185">Reference proteome</keyword>
<dbReference type="SUPFAM" id="SSF53474">
    <property type="entry name" value="alpha/beta-Hydrolases"/>
    <property type="match status" value="1"/>
</dbReference>
<dbReference type="GO" id="GO:0016787">
    <property type="term" value="F:hydrolase activity"/>
    <property type="evidence" value="ECO:0007669"/>
    <property type="project" value="UniProtKB-KW"/>
</dbReference>
<gene>
    <name evidence="2" type="ORF">GCM10009821_04950</name>
</gene>
<dbReference type="RefSeq" id="WP_344323875.1">
    <property type="nucleotide sequence ID" value="NZ_BAAAPY010000001.1"/>
</dbReference>
<dbReference type="Pfam" id="PF12146">
    <property type="entry name" value="Hydrolase_4"/>
    <property type="match status" value="1"/>
</dbReference>
<dbReference type="EMBL" id="BAAAPY010000001">
    <property type="protein sequence ID" value="GAA2070672.1"/>
    <property type="molecule type" value="Genomic_DNA"/>
</dbReference>
<dbReference type="PANTHER" id="PTHR43798">
    <property type="entry name" value="MONOACYLGLYCEROL LIPASE"/>
    <property type="match status" value="1"/>
</dbReference>
<feature type="domain" description="Serine aminopeptidase S33" evidence="1">
    <location>
        <begin position="23"/>
        <end position="233"/>
    </location>
</feature>
<dbReference type="InterPro" id="IPR022742">
    <property type="entry name" value="Hydrolase_4"/>
</dbReference>
<dbReference type="InterPro" id="IPR050266">
    <property type="entry name" value="AB_hydrolase_sf"/>
</dbReference>
<dbReference type="PIRSF" id="PIRSF017388">
    <property type="entry name" value="Esterase_lipase"/>
    <property type="match status" value="1"/>
</dbReference>
<sequence length="256" mass="27501">MNADVSRLPGSEPFSADGGPVGVLLSHGFTGSPASIVPWGRALADRGHTVRVPLLAGHGTRWQDLNATRWTDWYDGLERELVELRERCERVVVGGLSMGGALALRLAADHPETVDAVVVVNPALASGDPRLRLLPVLKHLVPSLPAIGNDIAKPGQDEHAYPRTPLKALHSGTQLWRETADLLGDVTAPLLFLRSPQDHVVDGLTIDLVRDRIGSPVAEFVELPRSYHVATLDHDADLIVERSAAFIATHTGGHDG</sequence>
<proteinExistence type="predicted"/>
<organism evidence="2 3">
    <name type="scientific">Aeromicrobium halocynthiae</name>
    <dbReference type="NCBI Taxonomy" id="560557"/>
    <lineage>
        <taxon>Bacteria</taxon>
        <taxon>Bacillati</taxon>
        <taxon>Actinomycetota</taxon>
        <taxon>Actinomycetes</taxon>
        <taxon>Propionibacteriales</taxon>
        <taxon>Nocardioidaceae</taxon>
        <taxon>Aeromicrobium</taxon>
    </lineage>
</organism>
<dbReference type="InterPro" id="IPR029058">
    <property type="entry name" value="AB_hydrolase_fold"/>
</dbReference>
<name>A0ABN2VS15_9ACTN</name>
<dbReference type="Proteomes" id="UP001501480">
    <property type="component" value="Unassembled WGS sequence"/>
</dbReference>